<protein>
    <submittedName>
        <fullName evidence="1">Uncharacterized protein</fullName>
    </submittedName>
</protein>
<organism evidence="1 2">
    <name type="scientific">Xenorhabdus cabanillasii JM26</name>
    <dbReference type="NCBI Taxonomy" id="1427517"/>
    <lineage>
        <taxon>Bacteria</taxon>
        <taxon>Pseudomonadati</taxon>
        <taxon>Pseudomonadota</taxon>
        <taxon>Gammaproteobacteria</taxon>
        <taxon>Enterobacterales</taxon>
        <taxon>Morganellaceae</taxon>
        <taxon>Xenorhabdus</taxon>
    </lineage>
</organism>
<dbReference type="EMBL" id="CBXE010000493">
    <property type="protein sequence ID" value="CDL87657.1"/>
    <property type="molecule type" value="Genomic_DNA"/>
</dbReference>
<dbReference type="AlphaFoldDB" id="W1JA84"/>
<sequence length="53" mass="6268">MFFIKLNANKNISNQIMAQFSNHILNDYNTENDAFFHDDFKNYLTSTTVSFNQ</sequence>
<evidence type="ECO:0000313" key="2">
    <source>
        <dbReference type="Proteomes" id="UP000019197"/>
    </source>
</evidence>
<accession>W1JA84</accession>
<dbReference type="Proteomes" id="UP000019197">
    <property type="component" value="Unassembled WGS sequence"/>
</dbReference>
<comment type="caution">
    <text evidence="1">The sequence shown here is derived from an EMBL/GenBank/DDBJ whole genome shotgun (WGS) entry which is preliminary data.</text>
</comment>
<name>W1JA84_9GAMM</name>
<reference evidence="1 2" key="1">
    <citation type="submission" date="2013-11" db="EMBL/GenBank/DDBJ databases">
        <title>Draft genome sequence and annotation of the entomopathogenic bacterium, Xenorhabdus cabanillasi strain JM26.</title>
        <authorList>
            <person name="Gualtieri M."/>
            <person name="Ogier J.C."/>
            <person name="Pages S."/>
            <person name="Givaudan A."/>
            <person name="Gaudriault S."/>
        </authorList>
    </citation>
    <scope>NUCLEOTIDE SEQUENCE [LARGE SCALE GENOMIC DNA]</scope>
    <source>
        <strain evidence="1 2">JM26</strain>
    </source>
</reference>
<proteinExistence type="predicted"/>
<evidence type="ECO:0000313" key="1">
    <source>
        <dbReference type="EMBL" id="CDL87657.1"/>
    </source>
</evidence>
<gene>
    <name evidence="1" type="ORF">XCR1_960012</name>
</gene>